<dbReference type="NCBIfam" id="TIGR01640">
    <property type="entry name" value="F_box_assoc_1"/>
    <property type="match status" value="1"/>
</dbReference>
<dbReference type="InterPro" id="IPR017451">
    <property type="entry name" value="F-box-assoc_interact_dom"/>
</dbReference>
<dbReference type="Pfam" id="PF07734">
    <property type="entry name" value="FBA_1"/>
    <property type="match status" value="1"/>
</dbReference>
<feature type="domain" description="F-box associated beta-propeller type 1" evidence="2">
    <location>
        <begin position="103"/>
        <end position="231"/>
    </location>
</feature>
<dbReference type="InterPro" id="IPR036047">
    <property type="entry name" value="F-box-like_dom_sf"/>
</dbReference>
<gene>
    <name evidence="3" type="ORF">GH714_031012</name>
</gene>
<comment type="caution">
    <text evidence="3">The sequence shown here is derived from an EMBL/GenBank/DDBJ whole genome shotgun (WGS) entry which is preliminary data.</text>
</comment>
<evidence type="ECO:0000259" key="1">
    <source>
        <dbReference type="Pfam" id="PF00646"/>
    </source>
</evidence>
<dbReference type="InterPro" id="IPR006527">
    <property type="entry name" value="F-box-assoc_dom_typ1"/>
</dbReference>
<dbReference type="InterPro" id="IPR001810">
    <property type="entry name" value="F-box_dom"/>
</dbReference>
<sequence>MLNILSRLPTPSLLNPKLVSRLWQNLAEDPFLIDLRFTHMSANNTNPCLILHGDHPIQNQLYALYFCPNNSNVGLAKRISLPPMLHFDIAASCNEAVDFVDIQKAEILTVGSLTWRSLGRMSYNLVQSPSQVMVNGRLHWFNWSFIHRRSDNRLISFDLADEKFRMVPNPDSAVFERHGYHRLKLVTTGGCLSVVLNINYGSFEIWVMKEYGVRQSWTKEFNISSELPRELEEEVDPAFKISRMYRMSFTRVICSLKIGEILLS</sequence>
<proteinExistence type="predicted"/>
<keyword evidence="4" id="KW-1185">Reference proteome</keyword>
<evidence type="ECO:0000313" key="3">
    <source>
        <dbReference type="EMBL" id="KAF2284835.1"/>
    </source>
</evidence>
<dbReference type="Pfam" id="PF00646">
    <property type="entry name" value="F-box"/>
    <property type="match status" value="1"/>
</dbReference>
<dbReference type="Proteomes" id="UP000467840">
    <property type="component" value="Chromosome 12"/>
</dbReference>
<dbReference type="InterPro" id="IPR050796">
    <property type="entry name" value="SCF_F-box_component"/>
</dbReference>
<feature type="domain" description="F-box" evidence="1">
    <location>
        <begin position="2"/>
        <end position="30"/>
    </location>
</feature>
<dbReference type="PANTHER" id="PTHR31672:SF13">
    <property type="entry name" value="F-BOX PROTEIN CPR30-LIKE"/>
    <property type="match status" value="1"/>
</dbReference>
<protein>
    <recommendedName>
        <fullName evidence="5">F-box associated domain-containing protein</fullName>
    </recommendedName>
</protein>
<reference evidence="3 4" key="1">
    <citation type="journal article" date="2020" name="Mol. Plant">
        <title>The Chromosome-Based Rubber Tree Genome Provides New Insights into Spurge Genome Evolution and Rubber Biosynthesis.</title>
        <authorList>
            <person name="Liu J."/>
            <person name="Shi C."/>
            <person name="Shi C.C."/>
            <person name="Li W."/>
            <person name="Zhang Q.J."/>
            <person name="Zhang Y."/>
            <person name="Li K."/>
            <person name="Lu H.F."/>
            <person name="Shi C."/>
            <person name="Zhu S.T."/>
            <person name="Xiao Z.Y."/>
            <person name="Nan H."/>
            <person name="Yue Y."/>
            <person name="Zhu X.G."/>
            <person name="Wu Y."/>
            <person name="Hong X.N."/>
            <person name="Fan G.Y."/>
            <person name="Tong Y."/>
            <person name="Zhang D."/>
            <person name="Mao C.L."/>
            <person name="Liu Y.L."/>
            <person name="Hao S.J."/>
            <person name="Liu W.Q."/>
            <person name="Lv M.Q."/>
            <person name="Zhang H.B."/>
            <person name="Liu Y."/>
            <person name="Hu-Tang G.R."/>
            <person name="Wang J.P."/>
            <person name="Wang J.H."/>
            <person name="Sun Y.H."/>
            <person name="Ni S.B."/>
            <person name="Chen W.B."/>
            <person name="Zhang X.C."/>
            <person name="Jiao Y.N."/>
            <person name="Eichler E.E."/>
            <person name="Li G.H."/>
            <person name="Liu X."/>
            <person name="Gao L.Z."/>
        </authorList>
    </citation>
    <scope>NUCLEOTIDE SEQUENCE [LARGE SCALE GENOMIC DNA]</scope>
    <source>
        <strain evidence="4">cv. GT1</strain>
        <tissue evidence="3">Leaf</tissue>
    </source>
</reference>
<dbReference type="AlphaFoldDB" id="A0A6A6K8X3"/>
<dbReference type="Gene3D" id="1.20.1280.50">
    <property type="match status" value="1"/>
</dbReference>
<organism evidence="3 4">
    <name type="scientific">Hevea brasiliensis</name>
    <name type="common">Para rubber tree</name>
    <name type="synonym">Siphonia brasiliensis</name>
    <dbReference type="NCBI Taxonomy" id="3981"/>
    <lineage>
        <taxon>Eukaryota</taxon>
        <taxon>Viridiplantae</taxon>
        <taxon>Streptophyta</taxon>
        <taxon>Embryophyta</taxon>
        <taxon>Tracheophyta</taxon>
        <taxon>Spermatophyta</taxon>
        <taxon>Magnoliopsida</taxon>
        <taxon>eudicotyledons</taxon>
        <taxon>Gunneridae</taxon>
        <taxon>Pentapetalae</taxon>
        <taxon>rosids</taxon>
        <taxon>fabids</taxon>
        <taxon>Malpighiales</taxon>
        <taxon>Euphorbiaceae</taxon>
        <taxon>Crotonoideae</taxon>
        <taxon>Micrandreae</taxon>
        <taxon>Hevea</taxon>
    </lineage>
</organism>
<evidence type="ECO:0008006" key="5">
    <source>
        <dbReference type="Google" id="ProtNLM"/>
    </source>
</evidence>
<accession>A0A6A6K8X3</accession>
<dbReference type="SUPFAM" id="SSF81383">
    <property type="entry name" value="F-box domain"/>
    <property type="match status" value="1"/>
</dbReference>
<evidence type="ECO:0000259" key="2">
    <source>
        <dbReference type="Pfam" id="PF07734"/>
    </source>
</evidence>
<dbReference type="PANTHER" id="PTHR31672">
    <property type="entry name" value="BNACNNG10540D PROTEIN"/>
    <property type="match status" value="1"/>
</dbReference>
<evidence type="ECO:0000313" key="4">
    <source>
        <dbReference type="Proteomes" id="UP000467840"/>
    </source>
</evidence>
<dbReference type="EMBL" id="JAAGAX010000018">
    <property type="protein sequence ID" value="KAF2284835.1"/>
    <property type="molecule type" value="Genomic_DNA"/>
</dbReference>
<name>A0A6A6K8X3_HEVBR</name>